<dbReference type="Proteomes" id="UP000095281">
    <property type="component" value="Unplaced"/>
</dbReference>
<dbReference type="AlphaFoldDB" id="A0A1I8B957"/>
<reference evidence="3" key="1">
    <citation type="submission" date="2016-11" db="UniProtKB">
        <authorList>
            <consortium name="WormBaseParasite"/>
        </authorList>
    </citation>
    <scope>IDENTIFICATION</scope>
</reference>
<protein>
    <submittedName>
        <fullName evidence="3">Uncharacterized protein</fullName>
    </submittedName>
</protein>
<name>A0A1I8B957_MELHA</name>
<accession>A0A1I8B957</accession>
<sequence length="66" mass="7456">MNENFGTSIDGLSTSCSSCCLSQNIIESLKQRIEKLESEMEKKNLALENINLKDEKASLLLLIFFE</sequence>
<keyword evidence="1" id="KW-0175">Coiled coil</keyword>
<keyword evidence="2" id="KW-1185">Reference proteome</keyword>
<evidence type="ECO:0000256" key="1">
    <source>
        <dbReference type="SAM" id="Coils"/>
    </source>
</evidence>
<dbReference type="WBParaSite" id="MhA1_Contig1659.frz3.gene1">
    <property type="protein sequence ID" value="MhA1_Contig1659.frz3.gene1"/>
    <property type="gene ID" value="MhA1_Contig1659.frz3.gene1"/>
</dbReference>
<evidence type="ECO:0000313" key="2">
    <source>
        <dbReference type="Proteomes" id="UP000095281"/>
    </source>
</evidence>
<evidence type="ECO:0000313" key="3">
    <source>
        <dbReference type="WBParaSite" id="MhA1_Contig1659.frz3.gene1"/>
    </source>
</evidence>
<organism evidence="2 3">
    <name type="scientific">Meloidogyne hapla</name>
    <name type="common">Root-knot nematode worm</name>
    <dbReference type="NCBI Taxonomy" id="6305"/>
    <lineage>
        <taxon>Eukaryota</taxon>
        <taxon>Metazoa</taxon>
        <taxon>Ecdysozoa</taxon>
        <taxon>Nematoda</taxon>
        <taxon>Chromadorea</taxon>
        <taxon>Rhabditida</taxon>
        <taxon>Tylenchina</taxon>
        <taxon>Tylenchomorpha</taxon>
        <taxon>Tylenchoidea</taxon>
        <taxon>Meloidogynidae</taxon>
        <taxon>Meloidogyninae</taxon>
        <taxon>Meloidogyne</taxon>
    </lineage>
</organism>
<feature type="coiled-coil region" evidence="1">
    <location>
        <begin position="26"/>
        <end position="53"/>
    </location>
</feature>
<proteinExistence type="predicted"/>